<protein>
    <submittedName>
        <fullName evidence="1">Uncharacterized protein</fullName>
    </submittedName>
</protein>
<sequence length="63" mass="7372">MRQILSFVTFPRVQLAMLAGYIAYGDTSIALARVLPDLRRLIWATYERPMLERWQSQLARFIG</sequence>
<evidence type="ECO:0000313" key="1">
    <source>
        <dbReference type="EMBL" id="PIR76066.1"/>
    </source>
</evidence>
<dbReference type="Proteomes" id="UP000231530">
    <property type="component" value="Unassembled WGS sequence"/>
</dbReference>
<gene>
    <name evidence="1" type="ORF">COU32_03880</name>
</gene>
<organism evidence="1 2">
    <name type="scientific">Candidatus Magasanikbacteria bacterium CG10_big_fil_rev_8_21_14_0_10_42_10</name>
    <dbReference type="NCBI Taxonomy" id="1974649"/>
    <lineage>
        <taxon>Bacteria</taxon>
        <taxon>Candidatus Magasanikiibacteriota</taxon>
    </lineage>
</organism>
<dbReference type="AlphaFoldDB" id="A0A2H0TX12"/>
<comment type="caution">
    <text evidence="1">The sequence shown here is derived from an EMBL/GenBank/DDBJ whole genome shotgun (WGS) entry which is preliminary data.</text>
</comment>
<accession>A0A2H0TX12</accession>
<dbReference type="EMBL" id="PFBY01000042">
    <property type="protein sequence ID" value="PIR76066.1"/>
    <property type="molecule type" value="Genomic_DNA"/>
</dbReference>
<evidence type="ECO:0000313" key="2">
    <source>
        <dbReference type="Proteomes" id="UP000231530"/>
    </source>
</evidence>
<name>A0A2H0TX12_9BACT</name>
<reference evidence="2" key="1">
    <citation type="submission" date="2017-09" db="EMBL/GenBank/DDBJ databases">
        <title>Depth-based differentiation of microbial function through sediment-hosted aquifers and enrichment of novel symbionts in the deep terrestrial subsurface.</title>
        <authorList>
            <person name="Probst A.J."/>
            <person name="Ladd B."/>
            <person name="Jarett J.K."/>
            <person name="Geller-Mcgrath D.E."/>
            <person name="Sieber C.M.K."/>
            <person name="Emerson J.B."/>
            <person name="Anantharaman K."/>
            <person name="Thomas B.C."/>
            <person name="Malmstrom R."/>
            <person name="Stieglmeier M."/>
            <person name="Klingl A."/>
            <person name="Woyke T."/>
            <person name="Ryan C.M."/>
            <person name="Banfield J.F."/>
        </authorList>
    </citation>
    <scope>NUCLEOTIDE SEQUENCE [LARGE SCALE GENOMIC DNA]</scope>
</reference>
<proteinExistence type="predicted"/>